<evidence type="ECO:0000256" key="2">
    <source>
        <dbReference type="ARBA" id="ARBA00023012"/>
    </source>
</evidence>
<organism evidence="10 11">
    <name type="scientific">Arcobacter defluvii</name>
    <dbReference type="NCBI Taxonomy" id="873191"/>
    <lineage>
        <taxon>Bacteria</taxon>
        <taxon>Pseudomonadati</taxon>
        <taxon>Campylobacterota</taxon>
        <taxon>Epsilonproteobacteria</taxon>
        <taxon>Campylobacterales</taxon>
        <taxon>Arcobacteraceae</taxon>
        <taxon>Arcobacter</taxon>
    </lineage>
</organism>
<evidence type="ECO:0000256" key="4">
    <source>
        <dbReference type="ARBA" id="ARBA00023125"/>
    </source>
</evidence>
<evidence type="ECO:0000256" key="7">
    <source>
        <dbReference type="PROSITE-ProRule" id="PRU01091"/>
    </source>
</evidence>
<reference evidence="10 11" key="1">
    <citation type="submission" date="2020-05" db="EMBL/GenBank/DDBJ databases">
        <title>Complete genome sequencing of Campylobacter and Arcobacter type strains.</title>
        <authorList>
            <person name="Miller W.G."/>
            <person name="Yee E."/>
        </authorList>
    </citation>
    <scope>NUCLEOTIDE SEQUENCE [LARGE SCALE GENOMIC DNA]</scope>
    <source>
        <strain evidence="10 11">LMG 25694</strain>
    </source>
</reference>
<keyword evidence="4 7" id="KW-0238">DNA-binding</keyword>
<dbReference type="Gene3D" id="3.40.50.2300">
    <property type="match status" value="1"/>
</dbReference>
<keyword evidence="11" id="KW-1185">Reference proteome</keyword>
<dbReference type="GO" id="GO:0000156">
    <property type="term" value="F:phosphorelay response regulator activity"/>
    <property type="evidence" value="ECO:0007669"/>
    <property type="project" value="TreeGrafter"/>
</dbReference>
<evidence type="ECO:0000256" key="5">
    <source>
        <dbReference type="ARBA" id="ARBA00023163"/>
    </source>
</evidence>
<dbReference type="PANTHER" id="PTHR48111:SF1">
    <property type="entry name" value="TWO-COMPONENT RESPONSE REGULATOR ORR33"/>
    <property type="match status" value="1"/>
</dbReference>
<evidence type="ECO:0000256" key="6">
    <source>
        <dbReference type="PROSITE-ProRule" id="PRU00169"/>
    </source>
</evidence>
<dbReference type="Proteomes" id="UP000503313">
    <property type="component" value="Chromosome"/>
</dbReference>
<dbReference type="InterPro" id="IPR001867">
    <property type="entry name" value="OmpR/PhoB-type_DNA-bd"/>
</dbReference>
<dbReference type="SUPFAM" id="SSF52172">
    <property type="entry name" value="CheY-like"/>
    <property type="match status" value="1"/>
</dbReference>
<dbReference type="PROSITE" id="PS51755">
    <property type="entry name" value="OMPR_PHOB"/>
    <property type="match status" value="1"/>
</dbReference>
<dbReference type="GO" id="GO:0006355">
    <property type="term" value="P:regulation of DNA-templated transcription"/>
    <property type="evidence" value="ECO:0007669"/>
    <property type="project" value="InterPro"/>
</dbReference>
<keyword evidence="5" id="KW-0804">Transcription</keyword>
<evidence type="ECO:0000256" key="3">
    <source>
        <dbReference type="ARBA" id="ARBA00023015"/>
    </source>
</evidence>
<dbReference type="SMART" id="SM00862">
    <property type="entry name" value="Trans_reg_C"/>
    <property type="match status" value="1"/>
</dbReference>
<dbReference type="InterPro" id="IPR016032">
    <property type="entry name" value="Sig_transdc_resp-reg_C-effctor"/>
</dbReference>
<proteinExistence type="predicted"/>
<dbReference type="SMART" id="SM00448">
    <property type="entry name" value="REC"/>
    <property type="match status" value="1"/>
</dbReference>
<dbReference type="GO" id="GO:0032993">
    <property type="term" value="C:protein-DNA complex"/>
    <property type="evidence" value="ECO:0007669"/>
    <property type="project" value="TreeGrafter"/>
</dbReference>
<evidence type="ECO:0000259" key="8">
    <source>
        <dbReference type="PROSITE" id="PS50110"/>
    </source>
</evidence>
<feature type="domain" description="OmpR/PhoB-type" evidence="9">
    <location>
        <begin position="134"/>
        <end position="227"/>
    </location>
</feature>
<dbReference type="InterPro" id="IPR011006">
    <property type="entry name" value="CheY-like_superfamily"/>
</dbReference>
<dbReference type="KEGG" id="adz:ADFLV_0879"/>
<feature type="DNA-binding region" description="OmpR/PhoB-type" evidence="7">
    <location>
        <begin position="134"/>
        <end position="227"/>
    </location>
</feature>
<dbReference type="InterPro" id="IPR039420">
    <property type="entry name" value="WalR-like"/>
</dbReference>
<dbReference type="InterPro" id="IPR001789">
    <property type="entry name" value="Sig_transdc_resp-reg_receiver"/>
</dbReference>
<evidence type="ECO:0000313" key="11">
    <source>
        <dbReference type="Proteomes" id="UP000503313"/>
    </source>
</evidence>
<dbReference type="GO" id="GO:0005829">
    <property type="term" value="C:cytosol"/>
    <property type="evidence" value="ECO:0007669"/>
    <property type="project" value="TreeGrafter"/>
</dbReference>
<dbReference type="SUPFAM" id="SSF46894">
    <property type="entry name" value="C-terminal effector domain of the bipartite response regulators"/>
    <property type="match status" value="1"/>
</dbReference>
<keyword evidence="3" id="KW-0805">Transcription regulation</keyword>
<evidence type="ECO:0000313" key="10">
    <source>
        <dbReference type="EMBL" id="QKF76923.1"/>
    </source>
</evidence>
<protein>
    <submittedName>
        <fullName evidence="10">Two-component system response regulator</fullName>
    </submittedName>
</protein>
<sequence>MIKNINILKSLSILYAEDDIVIRETITRILKMFFKEVFIASDGNEALKIYENKKPNVLMLDYVMPNLDGFQTAKIIRELNKKIPIILVSAYTDKEKLLNAIEINLIKYLEKPILYDDLINAFDSVIHFLETNNLILTKLDENTCYSFITKNIIKNEQEISLSKNEILFLELLLDKSNQLVTKEIIENIVFKENVDENTLRNMVYRLRKKLDTEVIITIKDLGYLIRI</sequence>
<evidence type="ECO:0000256" key="1">
    <source>
        <dbReference type="ARBA" id="ARBA00022553"/>
    </source>
</evidence>
<name>A0AAE7BE90_9BACT</name>
<evidence type="ECO:0000259" key="9">
    <source>
        <dbReference type="PROSITE" id="PS51755"/>
    </source>
</evidence>
<feature type="modified residue" description="4-aspartylphosphate" evidence="6">
    <location>
        <position position="61"/>
    </location>
</feature>
<dbReference type="Pfam" id="PF00072">
    <property type="entry name" value="Response_reg"/>
    <property type="match status" value="1"/>
</dbReference>
<dbReference type="AlphaFoldDB" id="A0AAE7BE90"/>
<dbReference type="EMBL" id="CP053835">
    <property type="protein sequence ID" value="QKF76923.1"/>
    <property type="molecule type" value="Genomic_DNA"/>
</dbReference>
<dbReference type="PANTHER" id="PTHR48111">
    <property type="entry name" value="REGULATOR OF RPOS"/>
    <property type="match status" value="1"/>
</dbReference>
<dbReference type="Pfam" id="PF00486">
    <property type="entry name" value="Trans_reg_C"/>
    <property type="match status" value="1"/>
</dbReference>
<dbReference type="CDD" id="cd00156">
    <property type="entry name" value="REC"/>
    <property type="match status" value="1"/>
</dbReference>
<dbReference type="PROSITE" id="PS50110">
    <property type="entry name" value="RESPONSE_REGULATORY"/>
    <property type="match status" value="1"/>
</dbReference>
<feature type="domain" description="Response regulatory" evidence="8">
    <location>
        <begin position="12"/>
        <end position="126"/>
    </location>
</feature>
<dbReference type="InterPro" id="IPR036388">
    <property type="entry name" value="WH-like_DNA-bd_sf"/>
</dbReference>
<dbReference type="Gene3D" id="1.10.10.10">
    <property type="entry name" value="Winged helix-like DNA-binding domain superfamily/Winged helix DNA-binding domain"/>
    <property type="match status" value="1"/>
</dbReference>
<dbReference type="CDD" id="cd00383">
    <property type="entry name" value="trans_reg_C"/>
    <property type="match status" value="1"/>
</dbReference>
<accession>A0AAE7BE90</accession>
<gene>
    <name evidence="10" type="ORF">ADFLV_0879</name>
</gene>
<dbReference type="RefSeq" id="WP_129010944.1">
    <property type="nucleotide sequence ID" value="NZ_CP053835.1"/>
</dbReference>
<keyword evidence="2" id="KW-0902">Two-component regulatory system</keyword>
<keyword evidence="1 6" id="KW-0597">Phosphoprotein</keyword>
<dbReference type="GO" id="GO:0000976">
    <property type="term" value="F:transcription cis-regulatory region binding"/>
    <property type="evidence" value="ECO:0007669"/>
    <property type="project" value="TreeGrafter"/>
</dbReference>